<dbReference type="RefSeq" id="WP_323867153.1">
    <property type="nucleotide sequence ID" value="NZ_JACXBF010000128.1"/>
</dbReference>
<gene>
    <name evidence="2" type="ORF">ID854_06695</name>
</gene>
<organism evidence="2">
    <name type="scientific">Xenorhabdus szentirmaii</name>
    <dbReference type="NCBI Taxonomy" id="290112"/>
    <lineage>
        <taxon>Bacteria</taxon>
        <taxon>Pseudomonadati</taxon>
        <taxon>Pseudomonadota</taxon>
        <taxon>Gammaproteobacteria</taxon>
        <taxon>Enterobacterales</taxon>
        <taxon>Morganellaceae</taxon>
        <taxon>Xenorhabdus</taxon>
    </lineage>
</organism>
<name>A0AAW3YR98_9GAMM</name>
<evidence type="ECO:0000313" key="2">
    <source>
        <dbReference type="EMBL" id="MBD2800156.1"/>
    </source>
</evidence>
<protein>
    <submittedName>
        <fullName evidence="2">Uncharacterized protein</fullName>
    </submittedName>
</protein>
<dbReference type="EMBL" id="JACXBF010000128">
    <property type="protein sequence ID" value="MBD2800156.1"/>
    <property type="molecule type" value="Genomic_DNA"/>
</dbReference>
<reference evidence="2" key="2">
    <citation type="journal article" date="2024" name="Toxins">
        <title>Genome Sequence Analysis of Native Xenorhabdus Strains Isolated from Entomopathogenic Nematodes in Argentina.</title>
        <authorList>
            <person name="Palma L."/>
            <person name="Frizzo L."/>
            <person name="Kaiser S."/>
            <person name="Berry C."/>
            <person name="Caballero P."/>
            <person name="Bode H.B."/>
            <person name="Del Valle E.E."/>
        </authorList>
    </citation>
    <scope>NUCLEOTIDE SEQUENCE</scope>
    <source>
        <strain evidence="2">M</strain>
    </source>
</reference>
<reference evidence="2" key="1">
    <citation type="submission" date="2020-09" db="EMBL/GenBank/DDBJ databases">
        <authorList>
            <person name="Palma L."/>
            <person name="Caballero P."/>
            <person name="Berry C."/>
            <person name="Del Valle E."/>
        </authorList>
    </citation>
    <scope>NUCLEOTIDE SEQUENCE</scope>
    <source>
        <strain evidence="2">M</strain>
    </source>
</reference>
<accession>A0AAW3YR98</accession>
<keyword evidence="1" id="KW-1133">Transmembrane helix</keyword>
<keyword evidence="1" id="KW-0812">Transmembrane</keyword>
<dbReference type="Proteomes" id="UP001193920">
    <property type="component" value="Unassembled WGS sequence"/>
</dbReference>
<proteinExistence type="predicted"/>
<evidence type="ECO:0000256" key="1">
    <source>
        <dbReference type="SAM" id="Phobius"/>
    </source>
</evidence>
<sequence>MLRFRLSILCYSPFAIHRLLFTAYYSLLHCFIASLLHCFLPFIIATSLRPRCRPHAITTCLPRISHNGR</sequence>
<keyword evidence="1" id="KW-0472">Membrane</keyword>
<comment type="caution">
    <text evidence="2">The sequence shown here is derived from an EMBL/GenBank/DDBJ whole genome shotgun (WGS) entry which is preliminary data.</text>
</comment>
<feature type="transmembrane region" description="Helical" evidence="1">
    <location>
        <begin position="21"/>
        <end position="44"/>
    </location>
</feature>
<dbReference type="AlphaFoldDB" id="A0AAW3YR98"/>